<gene>
    <name evidence="3" type="ORF">F7D71_11500</name>
    <name evidence="2" type="ORF">F7D97_09630</name>
    <name evidence="1" type="ORF">ONT05_02130</name>
</gene>
<accession>A0A6A7VVZ3</accession>
<evidence type="ECO:0000313" key="1">
    <source>
        <dbReference type="EMBL" id="MCW4092362.1"/>
    </source>
</evidence>
<dbReference type="Proteomes" id="UP000406735">
    <property type="component" value="Unassembled WGS sequence"/>
</dbReference>
<evidence type="ECO:0000313" key="5">
    <source>
        <dbReference type="Proteomes" id="UP000423156"/>
    </source>
</evidence>
<dbReference type="AlphaFoldDB" id="A0A6A7VVZ3"/>
<evidence type="ECO:0000313" key="2">
    <source>
        <dbReference type="EMBL" id="MQN10171.1"/>
    </source>
</evidence>
<evidence type="ECO:0000313" key="4">
    <source>
        <dbReference type="Proteomes" id="UP000406735"/>
    </source>
</evidence>
<dbReference type="EMBL" id="JAPDUS010000003">
    <property type="protein sequence ID" value="MCW4092362.1"/>
    <property type="molecule type" value="Genomic_DNA"/>
</dbReference>
<organism evidence="2 4">
    <name type="scientific">Segatella copri</name>
    <dbReference type="NCBI Taxonomy" id="165179"/>
    <lineage>
        <taxon>Bacteria</taxon>
        <taxon>Pseudomonadati</taxon>
        <taxon>Bacteroidota</taxon>
        <taxon>Bacteroidia</taxon>
        <taxon>Bacteroidales</taxon>
        <taxon>Prevotellaceae</taxon>
        <taxon>Segatella</taxon>
    </lineage>
</organism>
<dbReference type="Proteomes" id="UP001209074">
    <property type="component" value="Unassembled WGS sequence"/>
</dbReference>
<protein>
    <submittedName>
        <fullName evidence="2">Uncharacterized protein</fullName>
    </submittedName>
</protein>
<dbReference type="EMBL" id="VZCY01000085">
    <property type="protein sequence ID" value="MQN10171.1"/>
    <property type="molecule type" value="Genomic_DNA"/>
</dbReference>
<dbReference type="EMBL" id="VZBZ01000141">
    <property type="protein sequence ID" value="MQN78464.1"/>
    <property type="molecule type" value="Genomic_DNA"/>
</dbReference>
<evidence type="ECO:0000313" key="3">
    <source>
        <dbReference type="EMBL" id="MQN78464.1"/>
    </source>
</evidence>
<reference evidence="1" key="2">
    <citation type="submission" date="2022-11" db="EMBL/GenBank/DDBJ databases">
        <title>Genomic repertoires linked with pathogenic potency of arthritogenic Prevotella copri isolated from the gut of rheumatoid arthritis patients.</title>
        <authorList>
            <person name="Nii T."/>
            <person name="Maeda Y."/>
            <person name="Motooka D."/>
            <person name="Naito M."/>
            <person name="Matsumoto Y."/>
            <person name="Ogawa T."/>
            <person name="Oguro-Igashira E."/>
            <person name="Kishikawa T."/>
            <person name="Yamashita M."/>
            <person name="Koizumi S."/>
            <person name="Kurakawa T."/>
            <person name="Okumura R."/>
            <person name="Kayama H."/>
            <person name="Murakami M."/>
            <person name="Sakaguchi T."/>
            <person name="Das B."/>
            <person name="Nakamura S."/>
            <person name="Okada Y."/>
            <person name="Kumanogoh A."/>
            <person name="Takeda K."/>
        </authorList>
    </citation>
    <scope>NUCLEOTIDE SEQUENCE</scope>
    <source>
        <strain evidence="1">N016-13</strain>
    </source>
</reference>
<sequence length="174" mass="19213">MFQGLRQSSLFYILDKGGEKPTLRIGQVISVSNPQQKYPSYVPGQTPTLETTVDVKVQVEDQQVNFEKLPSTAQIVNFGNEGVVVSDSREAMCAEIDAMLRHSKGVVESVDYHNGVISSCEEMLTRINPQIAKEKQQEQDINNLKSEVSGMKGTLSNIESMLSKALSSGNNFKK</sequence>
<dbReference type="RefSeq" id="WP_153079309.1">
    <property type="nucleotide sequence ID" value="NZ_JAPDUQ010000001.1"/>
</dbReference>
<name>A0A6A7VVZ3_9BACT</name>
<reference evidence="4 5" key="1">
    <citation type="submission" date="2019-09" db="EMBL/GenBank/DDBJ databases">
        <title>Distinct polysaccharide growth profiles of human intestinal Prevotella copri isolates.</title>
        <authorList>
            <person name="Fehlner-Peach H."/>
            <person name="Magnabosco C."/>
            <person name="Raghavan V."/>
            <person name="Scher J.U."/>
            <person name="Tett A."/>
            <person name="Cox L.M."/>
            <person name="Gottsegen C."/>
            <person name="Watters A."/>
            <person name="Wiltshire- Gordon J.D."/>
            <person name="Segata N."/>
            <person name="Bonneau R."/>
            <person name="Littman D.R."/>
        </authorList>
    </citation>
    <scope>NUCLEOTIDE SEQUENCE [LARGE SCALE GENOMIC DNA]</scope>
    <source>
        <strain evidence="3 5">BU41712</strain>
        <strain evidence="4">iK21513</strain>
        <strain evidence="2">IK21513</strain>
    </source>
</reference>
<comment type="caution">
    <text evidence="2">The sequence shown here is derived from an EMBL/GenBank/DDBJ whole genome shotgun (WGS) entry which is preliminary data.</text>
</comment>
<proteinExistence type="predicted"/>
<dbReference type="Proteomes" id="UP000423156">
    <property type="component" value="Unassembled WGS sequence"/>
</dbReference>